<dbReference type="InterPro" id="IPR050707">
    <property type="entry name" value="HTH_MetabolicPath_Reg"/>
</dbReference>
<dbReference type="PANTHER" id="PTHR30136">
    <property type="entry name" value="HELIX-TURN-HELIX TRANSCRIPTIONAL REGULATOR, ICLR FAMILY"/>
    <property type="match status" value="1"/>
</dbReference>
<accession>A0A7X3K474</accession>
<dbReference type="Pfam" id="PF01614">
    <property type="entry name" value="IclR_C"/>
    <property type="match status" value="1"/>
</dbReference>
<name>A0A7X3K474_9HYPH</name>
<dbReference type="PROSITE" id="PS51078">
    <property type="entry name" value="ICLR_ED"/>
    <property type="match status" value="1"/>
</dbReference>
<dbReference type="GO" id="GO:0003677">
    <property type="term" value="F:DNA binding"/>
    <property type="evidence" value="ECO:0007669"/>
    <property type="project" value="TreeGrafter"/>
</dbReference>
<sequence length="132" mass="14518">MVRKLLTMVRGAGRTALDVFTIETREASIATICQAGLVVSIARATPPRSLSVDIRVGGRLEAYCRVHGSLLPAHLGPRERARYLETVRLDGVTEHTISCGRNLETELDVVRQGGYAFDLAERTASRPWPCRS</sequence>
<feature type="domain" description="IclR-ED" evidence="1">
    <location>
        <begin position="1"/>
        <end position="132"/>
    </location>
</feature>
<evidence type="ECO:0000313" key="3">
    <source>
        <dbReference type="Proteomes" id="UP000438106"/>
    </source>
</evidence>
<dbReference type="SUPFAM" id="SSF55781">
    <property type="entry name" value="GAF domain-like"/>
    <property type="match status" value="1"/>
</dbReference>
<protein>
    <recommendedName>
        <fullName evidence="1">IclR-ED domain-containing protein</fullName>
    </recommendedName>
</protein>
<gene>
    <name evidence="2" type="ORF">GO014_13735</name>
</gene>
<proteinExistence type="predicted"/>
<reference evidence="2 3" key="1">
    <citation type="submission" date="2019-12" db="EMBL/GenBank/DDBJ databases">
        <title>Devosia maris sp. nov., isolated from the deep seawater.</title>
        <authorList>
            <person name="Liu Y."/>
        </authorList>
    </citation>
    <scope>NUCLEOTIDE SEQUENCE [LARGE SCALE GENOMIC DNA]</scope>
    <source>
        <strain evidence="2 3">L53-10-65</strain>
    </source>
</reference>
<dbReference type="PANTHER" id="PTHR30136:SF34">
    <property type="entry name" value="TRANSCRIPTIONAL REGULATOR"/>
    <property type="match status" value="1"/>
</dbReference>
<keyword evidence="3" id="KW-1185">Reference proteome</keyword>
<evidence type="ECO:0000313" key="2">
    <source>
        <dbReference type="EMBL" id="MVT00087.1"/>
    </source>
</evidence>
<dbReference type="InterPro" id="IPR014757">
    <property type="entry name" value="Tscrpt_reg_IclR_C"/>
</dbReference>
<evidence type="ECO:0000259" key="1">
    <source>
        <dbReference type="PROSITE" id="PS51078"/>
    </source>
</evidence>
<dbReference type="Gene3D" id="3.30.450.40">
    <property type="match status" value="1"/>
</dbReference>
<dbReference type="GO" id="GO:0003700">
    <property type="term" value="F:DNA-binding transcription factor activity"/>
    <property type="evidence" value="ECO:0007669"/>
    <property type="project" value="TreeGrafter"/>
</dbReference>
<dbReference type="GO" id="GO:0045892">
    <property type="term" value="P:negative regulation of DNA-templated transcription"/>
    <property type="evidence" value="ECO:0007669"/>
    <property type="project" value="TreeGrafter"/>
</dbReference>
<dbReference type="AlphaFoldDB" id="A0A7X3K474"/>
<organism evidence="2 3">
    <name type="scientific">Devosia marina</name>
    <dbReference type="NCBI Taxonomy" id="2683198"/>
    <lineage>
        <taxon>Bacteria</taxon>
        <taxon>Pseudomonadati</taxon>
        <taxon>Pseudomonadota</taxon>
        <taxon>Alphaproteobacteria</taxon>
        <taxon>Hyphomicrobiales</taxon>
        <taxon>Devosiaceae</taxon>
        <taxon>Devosia</taxon>
    </lineage>
</organism>
<comment type="caution">
    <text evidence="2">The sequence shown here is derived from an EMBL/GenBank/DDBJ whole genome shotgun (WGS) entry which is preliminary data.</text>
</comment>
<dbReference type="InterPro" id="IPR029016">
    <property type="entry name" value="GAF-like_dom_sf"/>
</dbReference>
<dbReference type="Proteomes" id="UP000438106">
    <property type="component" value="Unassembled WGS sequence"/>
</dbReference>
<dbReference type="EMBL" id="WQRF01000004">
    <property type="protein sequence ID" value="MVT00087.1"/>
    <property type="molecule type" value="Genomic_DNA"/>
</dbReference>